<evidence type="ECO:0000313" key="1">
    <source>
        <dbReference type="EMBL" id="MPD04847.1"/>
    </source>
</evidence>
<proteinExistence type="predicted"/>
<name>A0A5B7KDV1_PORTR</name>
<accession>A0A5B7KDV1</accession>
<comment type="caution">
    <text evidence="1">The sequence shown here is derived from an EMBL/GenBank/DDBJ whole genome shotgun (WGS) entry which is preliminary data.</text>
</comment>
<sequence length="125" mass="13884">MTKALHFTTSPAFQITQTRTTRNQHTYTPLSCYNSSLKNDSASPLECEQQVGKRYCYTNRAEVHGTLAAPTTVYRASGPYLDTLSHLSSRPLIARVDNTPLPLSLHQLPTSLLHTQLDISVGRIV</sequence>
<protein>
    <submittedName>
        <fullName evidence="1">Uncharacterized protein</fullName>
    </submittedName>
</protein>
<organism evidence="1 2">
    <name type="scientific">Portunus trituberculatus</name>
    <name type="common">Swimming crab</name>
    <name type="synonym">Neptunus trituberculatus</name>
    <dbReference type="NCBI Taxonomy" id="210409"/>
    <lineage>
        <taxon>Eukaryota</taxon>
        <taxon>Metazoa</taxon>
        <taxon>Ecdysozoa</taxon>
        <taxon>Arthropoda</taxon>
        <taxon>Crustacea</taxon>
        <taxon>Multicrustacea</taxon>
        <taxon>Malacostraca</taxon>
        <taxon>Eumalacostraca</taxon>
        <taxon>Eucarida</taxon>
        <taxon>Decapoda</taxon>
        <taxon>Pleocyemata</taxon>
        <taxon>Brachyura</taxon>
        <taxon>Eubrachyura</taxon>
        <taxon>Portunoidea</taxon>
        <taxon>Portunidae</taxon>
        <taxon>Portuninae</taxon>
        <taxon>Portunus</taxon>
    </lineage>
</organism>
<dbReference type="Proteomes" id="UP000324222">
    <property type="component" value="Unassembled WGS sequence"/>
</dbReference>
<evidence type="ECO:0000313" key="2">
    <source>
        <dbReference type="Proteomes" id="UP000324222"/>
    </source>
</evidence>
<reference evidence="1 2" key="1">
    <citation type="submission" date="2019-05" db="EMBL/GenBank/DDBJ databases">
        <title>Another draft genome of Portunus trituberculatus and its Hox gene families provides insights of decapod evolution.</title>
        <authorList>
            <person name="Jeong J.-H."/>
            <person name="Song I."/>
            <person name="Kim S."/>
            <person name="Choi T."/>
            <person name="Kim D."/>
            <person name="Ryu S."/>
            <person name="Kim W."/>
        </authorList>
    </citation>
    <scope>NUCLEOTIDE SEQUENCE [LARGE SCALE GENOMIC DNA]</scope>
    <source>
        <tissue evidence="1">Muscle</tissue>
    </source>
</reference>
<keyword evidence="2" id="KW-1185">Reference proteome</keyword>
<gene>
    <name evidence="1" type="ORF">E2C01_100558</name>
</gene>
<dbReference type="EMBL" id="VSRR010143114">
    <property type="protein sequence ID" value="MPD04847.1"/>
    <property type="molecule type" value="Genomic_DNA"/>
</dbReference>
<dbReference type="AlphaFoldDB" id="A0A5B7KDV1"/>